<feature type="region of interest" description="Disordered" evidence="1">
    <location>
        <begin position="27"/>
        <end position="50"/>
    </location>
</feature>
<feature type="region of interest" description="Disordered" evidence="1">
    <location>
        <begin position="70"/>
        <end position="153"/>
    </location>
</feature>
<feature type="compositionally biased region" description="Pro residues" evidence="1">
    <location>
        <begin position="96"/>
        <end position="105"/>
    </location>
</feature>
<gene>
    <name evidence="2" type="ORF">ALC57_17083</name>
</gene>
<dbReference type="AlphaFoldDB" id="A0A151IU73"/>
<feature type="compositionally biased region" description="Polar residues" evidence="1">
    <location>
        <begin position="140"/>
        <end position="153"/>
    </location>
</feature>
<accession>A0A151IU73</accession>
<sequence length="153" mass="17526">MNHYQPSEIVDMLLVFGECHTNYRERPAASLPRKRRRDHFGPPRPLSLEERPLDEGITFVRWHLIPLDQPDEPGAAAAIGDPRRRPVCEATTQTWPPVPRDPLPPLKELCEIRPPISPLPKTPQKPRTPGRKRAKRINPKLQQQLFGSDTDSE</sequence>
<feature type="compositionally biased region" description="Basic residues" evidence="1">
    <location>
        <begin position="128"/>
        <end position="138"/>
    </location>
</feature>
<proteinExistence type="predicted"/>
<protein>
    <submittedName>
        <fullName evidence="2">Uncharacterized protein</fullName>
    </submittedName>
</protein>
<evidence type="ECO:0000256" key="1">
    <source>
        <dbReference type="SAM" id="MobiDB-lite"/>
    </source>
</evidence>
<dbReference type="EMBL" id="KQ980987">
    <property type="protein sequence ID" value="KYN10775.1"/>
    <property type="molecule type" value="Genomic_DNA"/>
</dbReference>
<keyword evidence="3" id="KW-1185">Reference proteome</keyword>
<evidence type="ECO:0000313" key="2">
    <source>
        <dbReference type="EMBL" id="KYN10775.1"/>
    </source>
</evidence>
<organism evidence="2 3">
    <name type="scientific">Trachymyrmex cornetzi</name>
    <dbReference type="NCBI Taxonomy" id="471704"/>
    <lineage>
        <taxon>Eukaryota</taxon>
        <taxon>Metazoa</taxon>
        <taxon>Ecdysozoa</taxon>
        <taxon>Arthropoda</taxon>
        <taxon>Hexapoda</taxon>
        <taxon>Insecta</taxon>
        <taxon>Pterygota</taxon>
        <taxon>Neoptera</taxon>
        <taxon>Endopterygota</taxon>
        <taxon>Hymenoptera</taxon>
        <taxon>Apocrita</taxon>
        <taxon>Aculeata</taxon>
        <taxon>Formicoidea</taxon>
        <taxon>Formicidae</taxon>
        <taxon>Myrmicinae</taxon>
        <taxon>Trachymyrmex</taxon>
    </lineage>
</organism>
<reference evidence="2 3" key="1">
    <citation type="submission" date="2015-09" db="EMBL/GenBank/DDBJ databases">
        <title>Trachymyrmex cornetzi WGS genome.</title>
        <authorList>
            <person name="Nygaard S."/>
            <person name="Hu H."/>
            <person name="Boomsma J."/>
            <person name="Zhang G."/>
        </authorList>
    </citation>
    <scope>NUCLEOTIDE SEQUENCE [LARGE SCALE GENOMIC DNA]</scope>
    <source>
        <strain evidence="2">Tcor2-1</strain>
        <tissue evidence="2">Whole body</tissue>
    </source>
</reference>
<evidence type="ECO:0000313" key="3">
    <source>
        <dbReference type="Proteomes" id="UP000078492"/>
    </source>
</evidence>
<name>A0A151IU73_9HYME</name>
<dbReference type="Proteomes" id="UP000078492">
    <property type="component" value="Unassembled WGS sequence"/>
</dbReference>